<gene>
    <name evidence="1" type="ORF">Bhyg_09942</name>
</gene>
<name>A0A9Q0RYR0_9DIPT</name>
<proteinExistence type="predicted"/>
<organism evidence="1 2">
    <name type="scientific">Pseudolycoriella hygida</name>
    <dbReference type="NCBI Taxonomy" id="35572"/>
    <lineage>
        <taxon>Eukaryota</taxon>
        <taxon>Metazoa</taxon>
        <taxon>Ecdysozoa</taxon>
        <taxon>Arthropoda</taxon>
        <taxon>Hexapoda</taxon>
        <taxon>Insecta</taxon>
        <taxon>Pterygota</taxon>
        <taxon>Neoptera</taxon>
        <taxon>Endopterygota</taxon>
        <taxon>Diptera</taxon>
        <taxon>Nematocera</taxon>
        <taxon>Sciaroidea</taxon>
        <taxon>Sciaridae</taxon>
        <taxon>Pseudolycoriella</taxon>
    </lineage>
</organism>
<dbReference type="PANTHER" id="PTHR16260">
    <property type="entry name" value="SIMILAR TO 1700123O20RIK PROTEIN"/>
    <property type="match status" value="1"/>
</dbReference>
<evidence type="ECO:0000313" key="2">
    <source>
        <dbReference type="Proteomes" id="UP001151699"/>
    </source>
</evidence>
<dbReference type="Proteomes" id="UP001151699">
    <property type="component" value="Chromosome X"/>
</dbReference>
<keyword evidence="2" id="KW-1185">Reference proteome</keyword>
<protein>
    <submittedName>
        <fullName evidence="1">Uncharacterized protein</fullName>
    </submittedName>
</protein>
<dbReference type="Pfam" id="PF14969">
    <property type="entry name" value="DUF4508"/>
    <property type="match status" value="1"/>
</dbReference>
<accession>A0A9Q0RYR0</accession>
<dbReference type="EMBL" id="WJQU01000003">
    <property type="protein sequence ID" value="KAJ6637213.1"/>
    <property type="molecule type" value="Genomic_DNA"/>
</dbReference>
<dbReference type="AlphaFoldDB" id="A0A9Q0RYR0"/>
<dbReference type="InterPro" id="IPR028019">
    <property type="entry name" value="DUF4508"/>
</dbReference>
<dbReference type="OrthoDB" id="6514241at2759"/>
<sequence length="138" mass="15556">MSGHNLSHDGELRYIIQWFNEWSEFQRDDFLPILADYLGKENSGTYVNGMVSSLAGASCIDKPMSLFQCRVKLFKEWSSKWPADVKQRLESKVLEIDPEFGEKLKSEISSVVPNGNGILEEDTLELSSPIIQSEAIVA</sequence>
<evidence type="ECO:0000313" key="1">
    <source>
        <dbReference type="EMBL" id="KAJ6637213.1"/>
    </source>
</evidence>
<comment type="caution">
    <text evidence="1">The sequence shown here is derived from an EMBL/GenBank/DDBJ whole genome shotgun (WGS) entry which is preliminary data.</text>
</comment>
<reference evidence="1" key="1">
    <citation type="submission" date="2022-07" db="EMBL/GenBank/DDBJ databases">
        <authorList>
            <person name="Trinca V."/>
            <person name="Uliana J.V.C."/>
            <person name="Torres T.T."/>
            <person name="Ward R.J."/>
            <person name="Monesi N."/>
        </authorList>
    </citation>
    <scope>NUCLEOTIDE SEQUENCE</scope>
    <source>
        <strain evidence="1">HSMRA1968</strain>
        <tissue evidence="1">Whole embryos</tissue>
    </source>
</reference>
<dbReference type="PANTHER" id="PTHR16260:SF3">
    <property type="entry name" value="CHROMOSOME 14 OPEN READING FRAME 119-LIKE-RELATED"/>
    <property type="match status" value="1"/>
</dbReference>